<name>A0A7J8QAH9_GOSRA</name>
<dbReference type="Proteomes" id="UP000593578">
    <property type="component" value="Unassembled WGS sequence"/>
</dbReference>
<dbReference type="AlphaFoldDB" id="A0A7J8QAH9"/>
<comment type="caution">
    <text evidence="2">The sequence shown here is derived from an EMBL/GenBank/DDBJ whole genome shotgun (WGS) entry which is preliminary data.</text>
</comment>
<evidence type="ECO:0000313" key="2">
    <source>
        <dbReference type="EMBL" id="MBA0598122.1"/>
    </source>
</evidence>
<dbReference type="EMBL" id="JABEZZ010000010">
    <property type="protein sequence ID" value="MBA0598122.1"/>
    <property type="molecule type" value="Genomic_DNA"/>
</dbReference>
<feature type="region of interest" description="Disordered" evidence="1">
    <location>
        <begin position="131"/>
        <end position="183"/>
    </location>
</feature>
<gene>
    <name evidence="2" type="ORF">Gorai_007898</name>
</gene>
<feature type="compositionally biased region" description="Basic and acidic residues" evidence="1">
    <location>
        <begin position="170"/>
        <end position="183"/>
    </location>
</feature>
<organism evidence="2 3">
    <name type="scientific">Gossypium raimondii</name>
    <name type="common">Peruvian cotton</name>
    <name type="synonym">Gossypium klotzschianum subsp. raimondii</name>
    <dbReference type="NCBI Taxonomy" id="29730"/>
    <lineage>
        <taxon>Eukaryota</taxon>
        <taxon>Viridiplantae</taxon>
        <taxon>Streptophyta</taxon>
        <taxon>Embryophyta</taxon>
        <taxon>Tracheophyta</taxon>
        <taxon>Spermatophyta</taxon>
        <taxon>Magnoliopsida</taxon>
        <taxon>eudicotyledons</taxon>
        <taxon>Gunneridae</taxon>
        <taxon>Pentapetalae</taxon>
        <taxon>rosids</taxon>
        <taxon>malvids</taxon>
        <taxon>Malvales</taxon>
        <taxon>Malvaceae</taxon>
        <taxon>Malvoideae</taxon>
        <taxon>Gossypium</taxon>
    </lineage>
</organism>
<feature type="non-terminal residue" evidence="2">
    <location>
        <position position="1"/>
    </location>
</feature>
<protein>
    <recommendedName>
        <fullName evidence="4">DUF4283 domain-containing protein</fullName>
    </recommendedName>
</protein>
<reference evidence="2 3" key="1">
    <citation type="journal article" date="2019" name="Genome Biol. Evol.">
        <title>Insights into the evolution of the New World diploid cottons (Gossypium, subgenus Houzingenia) based on genome sequencing.</title>
        <authorList>
            <person name="Grover C.E."/>
            <person name="Arick M.A. 2nd"/>
            <person name="Thrash A."/>
            <person name="Conover J.L."/>
            <person name="Sanders W.S."/>
            <person name="Peterson D.G."/>
            <person name="Frelichowski J.E."/>
            <person name="Scheffler J.A."/>
            <person name="Scheffler B.E."/>
            <person name="Wendel J.F."/>
        </authorList>
    </citation>
    <scope>NUCLEOTIDE SEQUENCE [LARGE SCALE GENOMIC DNA]</scope>
    <source>
        <strain evidence="2">8</strain>
        <tissue evidence="2">Leaf</tissue>
    </source>
</reference>
<sequence length="183" mass="21430">MLSFEKGKDIKSYEFWLSPFGLRVYNFPIELMACQTTIDVGNGLGELITIDWKDHFRGWTEFIRLKVKIDVSKPLRRVVKLVDKDRVETIGGVGLNEQNLQYESWLRAPNVNLNQERGLRRNGLELIKQKTRMNDDKEESQTNLRDENGQPKYKGKEMSYEEELLSISPMDRRNQKTMRDGMG</sequence>
<accession>A0A7J8QAH9</accession>
<evidence type="ECO:0000313" key="3">
    <source>
        <dbReference type="Proteomes" id="UP000593578"/>
    </source>
</evidence>
<feature type="compositionally biased region" description="Basic and acidic residues" evidence="1">
    <location>
        <begin position="144"/>
        <end position="159"/>
    </location>
</feature>
<evidence type="ECO:0008006" key="4">
    <source>
        <dbReference type="Google" id="ProtNLM"/>
    </source>
</evidence>
<evidence type="ECO:0000256" key="1">
    <source>
        <dbReference type="SAM" id="MobiDB-lite"/>
    </source>
</evidence>
<proteinExistence type="predicted"/>